<feature type="binding site" evidence="15">
    <location>
        <position position="558"/>
    </location>
    <ligand>
        <name>Ca(2+)</name>
        <dbReference type="ChEBI" id="CHEBI:29108"/>
    </ligand>
</feature>
<dbReference type="Pfam" id="PF09286">
    <property type="entry name" value="Pro-kuma_activ"/>
    <property type="match status" value="1"/>
</dbReference>
<dbReference type="CDD" id="cd11377">
    <property type="entry name" value="Pro-peptidase_S53"/>
    <property type="match status" value="1"/>
</dbReference>
<comment type="subcellular location">
    <subcellularLocation>
        <location evidence="3">Secreted</location>
        <location evidence="3">Extracellular space</location>
    </subcellularLocation>
</comment>
<feature type="region of interest" description="Disordered" evidence="16">
    <location>
        <begin position="128"/>
        <end position="147"/>
    </location>
</feature>
<protein>
    <recommendedName>
        <fullName evidence="4">tripeptidyl-peptidase II</fullName>
        <ecNumber evidence="4">3.4.14.10</ecNumber>
    </recommendedName>
</protein>
<dbReference type="CDD" id="cd04056">
    <property type="entry name" value="Peptidases_S53"/>
    <property type="match status" value="1"/>
</dbReference>
<evidence type="ECO:0000256" key="9">
    <source>
        <dbReference type="ARBA" id="ARBA00022801"/>
    </source>
</evidence>
<feature type="compositionally biased region" description="Low complexity" evidence="16">
    <location>
        <begin position="131"/>
        <end position="147"/>
    </location>
</feature>
<evidence type="ECO:0000259" key="17">
    <source>
        <dbReference type="PROSITE" id="PS51695"/>
    </source>
</evidence>
<evidence type="ECO:0000256" key="8">
    <source>
        <dbReference type="ARBA" id="ARBA00022729"/>
    </source>
</evidence>
<evidence type="ECO:0000256" key="12">
    <source>
        <dbReference type="ARBA" id="ARBA00023026"/>
    </source>
</evidence>
<dbReference type="InterPro" id="IPR050819">
    <property type="entry name" value="Tripeptidyl-peptidase_I"/>
</dbReference>
<keyword evidence="11 15" id="KW-0106">Calcium</keyword>
<dbReference type="EMBL" id="KZ613468">
    <property type="protein sequence ID" value="PMD26172.1"/>
    <property type="molecule type" value="Genomic_DNA"/>
</dbReference>
<evidence type="ECO:0000313" key="19">
    <source>
        <dbReference type="Proteomes" id="UP000235672"/>
    </source>
</evidence>
<evidence type="ECO:0000256" key="13">
    <source>
        <dbReference type="ARBA" id="ARBA00023145"/>
    </source>
</evidence>
<evidence type="ECO:0000256" key="10">
    <source>
        <dbReference type="ARBA" id="ARBA00022825"/>
    </source>
</evidence>
<evidence type="ECO:0000313" key="18">
    <source>
        <dbReference type="EMBL" id="PMD26172.1"/>
    </source>
</evidence>
<keyword evidence="7 15" id="KW-0479">Metal-binding</keyword>
<keyword evidence="12" id="KW-0843">Virulence</keyword>
<dbReference type="STRING" id="1745343.A0A2J6QIU2"/>
<feature type="active site" description="Charge relay system" evidence="15">
    <location>
        <position position="498"/>
    </location>
</feature>
<dbReference type="InterPro" id="IPR015366">
    <property type="entry name" value="S53_propep"/>
</dbReference>
<keyword evidence="10 15" id="KW-0720">Serine protease</keyword>
<evidence type="ECO:0000256" key="7">
    <source>
        <dbReference type="ARBA" id="ARBA00022723"/>
    </source>
</evidence>
<accession>A0A2J6QIU2</accession>
<dbReference type="OrthoDB" id="409122at2759"/>
<dbReference type="InterPro" id="IPR030400">
    <property type="entry name" value="Sedolisin_dom"/>
</dbReference>
<dbReference type="SUPFAM" id="SSF54897">
    <property type="entry name" value="Protease propeptides/inhibitors"/>
    <property type="match status" value="1"/>
</dbReference>
<evidence type="ECO:0000256" key="16">
    <source>
        <dbReference type="SAM" id="MobiDB-lite"/>
    </source>
</evidence>
<sequence length="581" mass="62605">MIGSAKQVAETFAPSQESYASVLEWLSEHGISAERVKQSQSLSWLHFDATVSEAENLLNSQYFEYKHATTGQAHVACEEYSIPEDIKKHIDFVTPTVHFDAKVEGPKKGRALNEREVAIMKRQTSTANHNVQPGVGHSVGSPGSGSLPKSGGKISTILNELENCDVSIVPDCLRALYLFPPDFPTNPKNSFGIVEYTPQAYLPSDLDMFFANFSPPQVGERPIFDSIDGGLLQTEVESFDYNGESDLDLEYGMTLVYPQKVTLYQVGDLLEGASFNNFLDAIDGSYCTYEGGDDPTQDGIYPDPYGSGYGVYKGPENCGGFAATNVISTSYAYNEADLTPFYEMRQCNEYLKLGLQGVTFVYSSGDYGVAGNGGQCIDPVTSAYNNGTSGMFNPSFPGTCPYITSVGATQVKPGASVTQPEEAAESVIYSGGGFSNVFGLPSYQASAVKTYFAEHKPPYTSAQYNTSETSRGLPDVSANGVNYVIAIDGEFEYVYGTSASTPVFGSIMTLINAARLNVGKSPVGFINPTIYKYPEIFNDITSGGNQGCGTPGFTAVKGWDPVTRLGTPNFPKMLAAFLLLP</sequence>
<keyword evidence="9 15" id="KW-0378">Hydrolase</keyword>
<dbReference type="Proteomes" id="UP000235672">
    <property type="component" value="Unassembled WGS sequence"/>
</dbReference>
<keyword evidence="5" id="KW-0964">Secreted</keyword>
<dbReference type="GO" id="GO:0046872">
    <property type="term" value="F:metal ion binding"/>
    <property type="evidence" value="ECO:0007669"/>
    <property type="project" value="UniProtKB-UniRule"/>
</dbReference>
<evidence type="ECO:0000256" key="5">
    <source>
        <dbReference type="ARBA" id="ARBA00022525"/>
    </source>
</evidence>
<organism evidence="18 19">
    <name type="scientific">Hyaloscypha hepaticicola</name>
    <dbReference type="NCBI Taxonomy" id="2082293"/>
    <lineage>
        <taxon>Eukaryota</taxon>
        <taxon>Fungi</taxon>
        <taxon>Dikarya</taxon>
        <taxon>Ascomycota</taxon>
        <taxon>Pezizomycotina</taxon>
        <taxon>Leotiomycetes</taxon>
        <taxon>Helotiales</taxon>
        <taxon>Hyaloscyphaceae</taxon>
        <taxon>Hyaloscypha</taxon>
    </lineage>
</organism>
<feature type="binding site" evidence="15">
    <location>
        <position position="540"/>
    </location>
    <ligand>
        <name>Ca(2+)</name>
        <dbReference type="ChEBI" id="CHEBI:29108"/>
    </ligand>
</feature>
<reference evidence="18 19" key="1">
    <citation type="submission" date="2016-05" db="EMBL/GenBank/DDBJ databases">
        <title>A degradative enzymes factory behind the ericoid mycorrhizal symbiosis.</title>
        <authorList>
            <consortium name="DOE Joint Genome Institute"/>
            <person name="Martino E."/>
            <person name="Morin E."/>
            <person name="Grelet G."/>
            <person name="Kuo A."/>
            <person name="Kohler A."/>
            <person name="Daghino S."/>
            <person name="Barry K."/>
            <person name="Choi C."/>
            <person name="Cichocki N."/>
            <person name="Clum A."/>
            <person name="Copeland A."/>
            <person name="Hainaut M."/>
            <person name="Haridas S."/>
            <person name="Labutti K."/>
            <person name="Lindquist E."/>
            <person name="Lipzen A."/>
            <person name="Khouja H.-R."/>
            <person name="Murat C."/>
            <person name="Ohm R."/>
            <person name="Olson A."/>
            <person name="Spatafora J."/>
            <person name="Veneault-Fourrey C."/>
            <person name="Henrissat B."/>
            <person name="Grigoriev I."/>
            <person name="Martin F."/>
            <person name="Perotto S."/>
        </authorList>
    </citation>
    <scope>NUCLEOTIDE SEQUENCE [LARGE SCALE GENOMIC DNA]</scope>
    <source>
        <strain evidence="18 19">UAMH 7357</strain>
    </source>
</reference>
<keyword evidence="13" id="KW-0865">Zymogen</keyword>
<evidence type="ECO:0000256" key="11">
    <source>
        <dbReference type="ARBA" id="ARBA00022837"/>
    </source>
</evidence>
<evidence type="ECO:0000256" key="4">
    <source>
        <dbReference type="ARBA" id="ARBA00012462"/>
    </source>
</evidence>
<evidence type="ECO:0000256" key="15">
    <source>
        <dbReference type="PROSITE-ProRule" id="PRU01032"/>
    </source>
</evidence>
<evidence type="ECO:0000256" key="14">
    <source>
        <dbReference type="ARBA" id="ARBA00023180"/>
    </source>
</evidence>
<dbReference type="GO" id="GO:0005576">
    <property type="term" value="C:extracellular region"/>
    <property type="evidence" value="ECO:0007669"/>
    <property type="project" value="UniProtKB-SubCell"/>
</dbReference>
<dbReference type="PANTHER" id="PTHR14218">
    <property type="entry name" value="PROTEASE S8 TRIPEPTIDYL PEPTIDASE I CLN2"/>
    <property type="match status" value="1"/>
</dbReference>
<evidence type="ECO:0000256" key="2">
    <source>
        <dbReference type="ARBA" id="ARBA00002451"/>
    </source>
</evidence>
<comment type="catalytic activity">
    <reaction evidence="1">
        <text>Release of an N-terminal tripeptide from a polypeptide.</text>
        <dbReference type="EC" id="3.4.14.10"/>
    </reaction>
</comment>
<dbReference type="EC" id="3.4.14.10" evidence="4"/>
<keyword evidence="14" id="KW-0325">Glycoprotein</keyword>
<dbReference type="AlphaFoldDB" id="A0A2J6QIU2"/>
<dbReference type="PROSITE" id="PS51695">
    <property type="entry name" value="SEDOLISIN"/>
    <property type="match status" value="1"/>
</dbReference>
<keyword evidence="19" id="KW-1185">Reference proteome</keyword>
<feature type="binding site" evidence="15">
    <location>
        <position position="539"/>
    </location>
    <ligand>
        <name>Ca(2+)</name>
        <dbReference type="ChEBI" id="CHEBI:29108"/>
    </ligand>
</feature>
<dbReference type="GO" id="GO:0004252">
    <property type="term" value="F:serine-type endopeptidase activity"/>
    <property type="evidence" value="ECO:0007669"/>
    <property type="project" value="UniProtKB-UniRule"/>
</dbReference>
<feature type="domain" description="Peptidase S53" evidence="17">
    <location>
        <begin position="167"/>
        <end position="580"/>
    </location>
</feature>
<feature type="active site" description="Charge relay system" evidence="15">
    <location>
        <position position="244"/>
    </location>
</feature>
<dbReference type="InterPro" id="IPR036852">
    <property type="entry name" value="Peptidase_S8/S53_dom_sf"/>
</dbReference>
<keyword evidence="8" id="KW-0732">Signal</keyword>
<evidence type="ECO:0000256" key="1">
    <source>
        <dbReference type="ARBA" id="ARBA00001910"/>
    </source>
</evidence>
<keyword evidence="6 15" id="KW-0645">Protease</keyword>
<dbReference type="SMART" id="SM00944">
    <property type="entry name" value="Pro-kuma_activ"/>
    <property type="match status" value="1"/>
</dbReference>
<feature type="binding site" evidence="15">
    <location>
        <position position="560"/>
    </location>
    <ligand>
        <name>Ca(2+)</name>
        <dbReference type="ChEBI" id="CHEBI:29108"/>
    </ligand>
</feature>
<evidence type="ECO:0000256" key="3">
    <source>
        <dbReference type="ARBA" id="ARBA00004239"/>
    </source>
</evidence>
<dbReference type="GO" id="GO:0006508">
    <property type="term" value="P:proteolysis"/>
    <property type="evidence" value="ECO:0007669"/>
    <property type="project" value="UniProtKB-KW"/>
</dbReference>
<evidence type="ECO:0000256" key="6">
    <source>
        <dbReference type="ARBA" id="ARBA00022670"/>
    </source>
</evidence>
<gene>
    <name evidence="18" type="ORF">NA56DRAFT_338553</name>
</gene>
<comment type="cofactor">
    <cofactor evidence="15">
        <name>Ca(2+)</name>
        <dbReference type="ChEBI" id="CHEBI:29108"/>
    </cofactor>
    <text evidence="15">Binds 1 Ca(2+) ion per subunit.</text>
</comment>
<dbReference type="GO" id="GO:0008240">
    <property type="term" value="F:tripeptidyl-peptidase activity"/>
    <property type="evidence" value="ECO:0007669"/>
    <property type="project" value="UniProtKB-EC"/>
</dbReference>
<dbReference type="FunFam" id="3.40.50.200:FF:000015">
    <property type="entry name" value="Tripeptidyl peptidase A"/>
    <property type="match status" value="1"/>
</dbReference>
<dbReference type="SUPFAM" id="SSF52743">
    <property type="entry name" value="Subtilisin-like"/>
    <property type="match status" value="1"/>
</dbReference>
<proteinExistence type="predicted"/>
<dbReference type="PANTHER" id="PTHR14218:SF19">
    <property type="entry name" value="SERINE PROTEASE AORO, PUTATIVE (AFU_ORTHOLOGUE AFUA_6G10250)-RELATED"/>
    <property type="match status" value="1"/>
</dbReference>
<dbReference type="Gene3D" id="3.40.50.200">
    <property type="entry name" value="Peptidase S8/S53 domain"/>
    <property type="match status" value="1"/>
</dbReference>
<name>A0A2J6QIU2_9HELO</name>
<feature type="active site" description="Charge relay system" evidence="15">
    <location>
        <position position="248"/>
    </location>
</feature>
<comment type="function">
    <text evidence="2">Secreted tripeptidyl-peptidase which degrades proteins at acidic pHs and is involved in virulence.</text>
</comment>